<accession>A0ABR5VEH3</accession>
<keyword evidence="8" id="KW-1185">Reference proteome</keyword>
<feature type="domain" description="Sodium/calcium exchanger membrane region" evidence="6">
    <location>
        <begin position="4"/>
        <end position="144"/>
    </location>
</feature>
<dbReference type="InterPro" id="IPR004837">
    <property type="entry name" value="NaCa_Exmemb"/>
</dbReference>
<organism evidence="7 8">
    <name type="scientific">Marichromatium gracile</name>
    <name type="common">Chromatium gracile</name>
    <dbReference type="NCBI Taxonomy" id="1048"/>
    <lineage>
        <taxon>Bacteria</taxon>
        <taxon>Pseudomonadati</taxon>
        <taxon>Pseudomonadota</taxon>
        <taxon>Gammaproteobacteria</taxon>
        <taxon>Chromatiales</taxon>
        <taxon>Chromatiaceae</taxon>
        <taxon>Marichromatium</taxon>
    </lineage>
</organism>
<comment type="caution">
    <text evidence="7">The sequence shown here is derived from an EMBL/GenBank/DDBJ whole genome shotgun (WGS) entry which is preliminary data.</text>
</comment>
<dbReference type="InterPro" id="IPR004481">
    <property type="entry name" value="K/Na/Ca-exchanger"/>
</dbReference>
<dbReference type="Pfam" id="PF01699">
    <property type="entry name" value="Na_Ca_ex"/>
    <property type="match status" value="2"/>
</dbReference>
<evidence type="ECO:0000313" key="7">
    <source>
        <dbReference type="EMBL" id="KXX63760.1"/>
    </source>
</evidence>
<dbReference type="PANTHER" id="PTHR10846">
    <property type="entry name" value="SODIUM/POTASSIUM/CALCIUM EXCHANGER"/>
    <property type="match status" value="1"/>
</dbReference>
<keyword evidence="3 5" id="KW-1133">Transmembrane helix</keyword>
<gene>
    <name evidence="7" type="ORF">AY586_03545</name>
</gene>
<evidence type="ECO:0000313" key="8">
    <source>
        <dbReference type="Proteomes" id="UP000075766"/>
    </source>
</evidence>
<keyword evidence="2 5" id="KW-0812">Transmembrane</keyword>
<evidence type="ECO:0000256" key="5">
    <source>
        <dbReference type="SAM" id="Phobius"/>
    </source>
</evidence>
<reference evidence="7 8" key="1">
    <citation type="submission" date="2016-02" db="EMBL/GenBank/DDBJ databases">
        <title>Genome sequence of Marichromatium gracile YL-28, a purple sulfur bacterium.</title>
        <authorList>
            <person name="Zhao C."/>
            <person name="Hong X."/>
            <person name="Chen S."/>
            <person name="Yang S."/>
        </authorList>
    </citation>
    <scope>NUCLEOTIDE SEQUENCE [LARGE SCALE GENOMIC DNA]</scope>
    <source>
        <strain evidence="7 8">YL28</strain>
    </source>
</reference>
<dbReference type="PANTHER" id="PTHR10846:SF8">
    <property type="entry name" value="INNER MEMBRANE PROTEIN YRBG"/>
    <property type="match status" value="1"/>
</dbReference>
<feature type="transmembrane region" description="Helical" evidence="5">
    <location>
        <begin position="78"/>
        <end position="96"/>
    </location>
</feature>
<protein>
    <submittedName>
        <fullName evidence="7">Calcium:proton antiporter</fullName>
    </submittedName>
</protein>
<proteinExistence type="predicted"/>
<feature type="transmembrane region" description="Helical" evidence="5">
    <location>
        <begin position="274"/>
        <end position="291"/>
    </location>
</feature>
<evidence type="ECO:0000256" key="1">
    <source>
        <dbReference type="ARBA" id="ARBA00004141"/>
    </source>
</evidence>
<feature type="domain" description="Sodium/calcium exchanger membrane region" evidence="6">
    <location>
        <begin position="173"/>
        <end position="317"/>
    </location>
</feature>
<dbReference type="Proteomes" id="UP000075766">
    <property type="component" value="Unassembled WGS sequence"/>
</dbReference>
<evidence type="ECO:0000256" key="3">
    <source>
        <dbReference type="ARBA" id="ARBA00022989"/>
    </source>
</evidence>
<feature type="transmembrane region" description="Helical" evidence="5">
    <location>
        <begin position="303"/>
        <end position="326"/>
    </location>
</feature>
<keyword evidence="4 5" id="KW-0472">Membrane</keyword>
<name>A0ABR5VEH3_MARGR</name>
<dbReference type="InterPro" id="IPR044880">
    <property type="entry name" value="NCX_ion-bd_dom_sf"/>
</dbReference>
<feature type="transmembrane region" description="Helical" evidence="5">
    <location>
        <begin position="127"/>
        <end position="145"/>
    </location>
</feature>
<evidence type="ECO:0000256" key="4">
    <source>
        <dbReference type="ARBA" id="ARBA00023136"/>
    </source>
</evidence>
<dbReference type="EMBL" id="LSYU01000077">
    <property type="protein sequence ID" value="KXX63760.1"/>
    <property type="molecule type" value="Genomic_DNA"/>
</dbReference>
<feature type="transmembrane region" description="Helical" evidence="5">
    <location>
        <begin position="173"/>
        <end position="192"/>
    </location>
</feature>
<sequence>MSLAFVAVIAGLVLLVWSADRFVEGAAATAGHLGMPALLIGMVVVGFGTSAPEMVVSGFAAAQGNPGLALGNAYGSNITNIALILGITALLSPIAVHSRLLRRELPLLALITALAVYQLWDGELSRLDAWGLLAVFTLVMGWTIVQGMRGRGDALGGEMEQELECHPLPLGRALWLLALGLVVLLASSRLLVWGAVEIAYGFGVSDLVIGLTIVAIGTSLPELASSIAAVRKGEHDLALGNVIGSNLFNTLAVVGIAGTIQPTAIAPEVLSRDMPVMVLLTLSLFVFGYGWRRQGRINRVEGAVLIGCYLAYMGYLFAAVGGAAAMPNTP</sequence>
<dbReference type="Gene3D" id="1.20.1420.30">
    <property type="entry name" value="NCX, central ion-binding region"/>
    <property type="match status" value="2"/>
</dbReference>
<evidence type="ECO:0000256" key="2">
    <source>
        <dbReference type="ARBA" id="ARBA00022692"/>
    </source>
</evidence>
<comment type="subcellular location">
    <subcellularLocation>
        <location evidence="1">Membrane</location>
        <topology evidence="1">Multi-pass membrane protein</topology>
    </subcellularLocation>
</comment>
<dbReference type="RefSeq" id="WP_062276570.1">
    <property type="nucleotide sequence ID" value="NZ_LSYU01000077.1"/>
</dbReference>
<evidence type="ECO:0000259" key="6">
    <source>
        <dbReference type="Pfam" id="PF01699"/>
    </source>
</evidence>
<dbReference type="NCBIfam" id="TIGR00367">
    <property type="entry name" value="calcium/sodium antiporter"/>
    <property type="match status" value="1"/>
</dbReference>
<feature type="transmembrane region" description="Helical" evidence="5">
    <location>
        <begin position="238"/>
        <end position="262"/>
    </location>
</feature>